<evidence type="ECO:0000256" key="7">
    <source>
        <dbReference type="ARBA" id="ARBA00022798"/>
    </source>
</evidence>
<evidence type="ECO:0000313" key="14">
    <source>
        <dbReference type="Proteomes" id="UP001255856"/>
    </source>
</evidence>
<keyword evidence="5" id="KW-0547">Nucleotide-binding</keyword>
<dbReference type="GO" id="GO:0046167">
    <property type="term" value="P:glycerol-3-phosphate biosynthetic process"/>
    <property type="evidence" value="ECO:0007669"/>
    <property type="project" value="TreeGrafter"/>
</dbReference>
<dbReference type="SUPFAM" id="SSF53067">
    <property type="entry name" value="Actin-like ATPase domain"/>
    <property type="match status" value="2"/>
</dbReference>
<evidence type="ECO:0000256" key="3">
    <source>
        <dbReference type="ARBA" id="ARBA00012099"/>
    </source>
</evidence>
<dbReference type="EMBL" id="JASFZW010000011">
    <property type="protein sequence ID" value="KAK2076254.1"/>
    <property type="molecule type" value="Genomic_DNA"/>
</dbReference>
<evidence type="ECO:0000256" key="6">
    <source>
        <dbReference type="ARBA" id="ARBA00022777"/>
    </source>
</evidence>
<comment type="pathway">
    <text evidence="1">Polyol metabolism; glycerol degradation via glycerol kinase pathway; sn-glycerol 3-phosphate from glycerol: step 1/1.</text>
</comment>
<dbReference type="Pfam" id="PF00370">
    <property type="entry name" value="FGGY_N"/>
    <property type="match status" value="1"/>
</dbReference>
<keyword evidence="4 10" id="KW-0808">Transferase</keyword>
<dbReference type="InterPro" id="IPR018484">
    <property type="entry name" value="FGGY_N"/>
</dbReference>
<evidence type="ECO:0000259" key="11">
    <source>
        <dbReference type="Pfam" id="PF00370"/>
    </source>
</evidence>
<dbReference type="NCBIfam" id="NF000756">
    <property type="entry name" value="PRK00047.1"/>
    <property type="match status" value="1"/>
</dbReference>
<dbReference type="InterPro" id="IPR043129">
    <property type="entry name" value="ATPase_NBD"/>
</dbReference>
<feature type="domain" description="Carbohydrate kinase FGGY N-terminal" evidence="11">
    <location>
        <begin position="6"/>
        <end position="254"/>
    </location>
</feature>
<evidence type="ECO:0000256" key="5">
    <source>
        <dbReference type="ARBA" id="ARBA00022741"/>
    </source>
</evidence>
<comment type="caution">
    <text evidence="13">The sequence shown here is derived from an EMBL/GenBank/DDBJ whole genome shotgun (WGS) entry which is preliminary data.</text>
</comment>
<dbReference type="PANTHER" id="PTHR10196">
    <property type="entry name" value="SUGAR KINASE"/>
    <property type="match status" value="1"/>
</dbReference>
<keyword evidence="7" id="KW-0319">Glycerol metabolism</keyword>
<evidence type="ECO:0000256" key="9">
    <source>
        <dbReference type="ARBA" id="ARBA00043149"/>
    </source>
</evidence>
<feature type="domain" description="Carbohydrate kinase FGGY C-terminal" evidence="12">
    <location>
        <begin position="263"/>
        <end position="435"/>
    </location>
</feature>
<dbReference type="Gene3D" id="3.30.420.40">
    <property type="match status" value="2"/>
</dbReference>
<evidence type="ECO:0000256" key="1">
    <source>
        <dbReference type="ARBA" id="ARBA00005190"/>
    </source>
</evidence>
<dbReference type="PROSITE" id="PS00933">
    <property type="entry name" value="FGGY_KINASES_1"/>
    <property type="match status" value="1"/>
</dbReference>
<evidence type="ECO:0000259" key="12">
    <source>
        <dbReference type="Pfam" id="PF02782"/>
    </source>
</evidence>
<evidence type="ECO:0000256" key="2">
    <source>
        <dbReference type="ARBA" id="ARBA00009156"/>
    </source>
</evidence>
<dbReference type="FunFam" id="3.30.420.40:FF:000086">
    <property type="entry name" value="Glycerol kinase"/>
    <property type="match status" value="1"/>
</dbReference>
<dbReference type="PIRSF" id="PIRSF000538">
    <property type="entry name" value="GlpK"/>
    <property type="match status" value="1"/>
</dbReference>
<protein>
    <recommendedName>
        <fullName evidence="3">glycerol kinase</fullName>
        <ecNumber evidence="3">2.7.1.30</ecNumber>
    </recommendedName>
    <alternativeName>
        <fullName evidence="9">ATP:glycerol 3-phosphotransferase</fullName>
    </alternativeName>
</protein>
<dbReference type="InterPro" id="IPR018483">
    <property type="entry name" value="Carb_kinase_FGGY_CS"/>
</dbReference>
<evidence type="ECO:0000256" key="10">
    <source>
        <dbReference type="RuleBase" id="RU003733"/>
    </source>
</evidence>
<dbReference type="EC" id="2.7.1.30" evidence="3"/>
<dbReference type="Pfam" id="PF02782">
    <property type="entry name" value="FGGY_C"/>
    <property type="match status" value="1"/>
</dbReference>
<dbReference type="AlphaFoldDB" id="A0AAD9IFN6"/>
<name>A0AAD9IFN6_PROWI</name>
<sequence>MATEVVGSIDQGTQSTRFFLYDKNYNIVAKSQVSLTARTPHAGWVEQDANDIIESVREAVRQTMEQAGGKYKVVSVGLTNQRETTVAWDRETGQPLTPAIVWSDARTAQVCHAMSEKIGGQDGLRKVTGLPVSTYFSAYKLKWMVEHVPAVAEALAAGRLMAGTVDTWVIYNLTGGVKGGVYVTDVTNASRTSLMDVAKRRWCQSTKAAFGFDNLELAEIRSNAEPYGDIVPGFGLDGVPIAGCLGDQQAAVLGQRCAPGEAKNTYGTGCFMLMNTGEEAVPSSHGLLTTMAYQLGPDQPAHYALEGAIADPAESEALAASVPSTGGVYLVPAFGGLLAPWWRDDARGVVVGLTQYSTKAHLVRAMLEAIAFQTLDVLAAMKADSGRKLERLAVDGGATRNDLLMQIQADLIQTSVVRPANQETTSLGAAIAAGVGVGFWNAQEVFKKDAADDAGSSVFEPKISAQAADKRHAKWKLAVQRALALDELADDSDEEV</sequence>
<keyword evidence="8" id="KW-0067">ATP-binding</keyword>
<evidence type="ECO:0000256" key="8">
    <source>
        <dbReference type="ARBA" id="ARBA00022840"/>
    </source>
</evidence>
<dbReference type="GO" id="GO:0004370">
    <property type="term" value="F:glycerol kinase activity"/>
    <property type="evidence" value="ECO:0007669"/>
    <property type="project" value="UniProtKB-EC"/>
</dbReference>
<comment type="similarity">
    <text evidence="2 10">Belongs to the FGGY kinase family.</text>
</comment>
<dbReference type="GO" id="GO:0005524">
    <property type="term" value="F:ATP binding"/>
    <property type="evidence" value="ECO:0007669"/>
    <property type="project" value="UniProtKB-KW"/>
</dbReference>
<dbReference type="Proteomes" id="UP001255856">
    <property type="component" value="Unassembled WGS sequence"/>
</dbReference>
<keyword evidence="6 10" id="KW-0418">Kinase</keyword>
<keyword evidence="14" id="KW-1185">Reference proteome</keyword>
<dbReference type="GO" id="GO:0005739">
    <property type="term" value="C:mitochondrion"/>
    <property type="evidence" value="ECO:0007669"/>
    <property type="project" value="TreeGrafter"/>
</dbReference>
<organism evidence="13 14">
    <name type="scientific">Prototheca wickerhamii</name>
    <dbReference type="NCBI Taxonomy" id="3111"/>
    <lineage>
        <taxon>Eukaryota</taxon>
        <taxon>Viridiplantae</taxon>
        <taxon>Chlorophyta</taxon>
        <taxon>core chlorophytes</taxon>
        <taxon>Trebouxiophyceae</taxon>
        <taxon>Chlorellales</taxon>
        <taxon>Chlorellaceae</taxon>
        <taxon>Prototheca</taxon>
    </lineage>
</organism>
<dbReference type="GO" id="GO:0006641">
    <property type="term" value="P:triglyceride metabolic process"/>
    <property type="evidence" value="ECO:0007669"/>
    <property type="project" value="TreeGrafter"/>
</dbReference>
<reference evidence="13" key="1">
    <citation type="submission" date="2021-01" db="EMBL/GenBank/DDBJ databases">
        <authorList>
            <person name="Eckstrom K.M.E."/>
        </authorList>
    </citation>
    <scope>NUCLEOTIDE SEQUENCE</scope>
    <source>
        <strain evidence="13">UVCC 0001</strain>
    </source>
</reference>
<dbReference type="PROSITE" id="PS00445">
    <property type="entry name" value="FGGY_KINASES_2"/>
    <property type="match status" value="1"/>
</dbReference>
<evidence type="ECO:0000313" key="13">
    <source>
        <dbReference type="EMBL" id="KAK2076254.1"/>
    </source>
</evidence>
<dbReference type="GO" id="GO:0006071">
    <property type="term" value="P:glycerol metabolic process"/>
    <property type="evidence" value="ECO:0007669"/>
    <property type="project" value="UniProtKB-KW"/>
</dbReference>
<dbReference type="PANTHER" id="PTHR10196:SF69">
    <property type="entry name" value="GLYCEROL KINASE"/>
    <property type="match status" value="1"/>
</dbReference>
<gene>
    <name evidence="13" type="ORF">QBZ16_001186</name>
</gene>
<proteinExistence type="inferred from homology"/>
<dbReference type="InterPro" id="IPR042018">
    <property type="entry name" value="GK1-3_metazoan-type"/>
</dbReference>
<evidence type="ECO:0000256" key="4">
    <source>
        <dbReference type="ARBA" id="ARBA00022679"/>
    </source>
</evidence>
<dbReference type="InterPro" id="IPR018485">
    <property type="entry name" value="FGGY_C"/>
</dbReference>
<accession>A0AAD9IFN6</accession>
<dbReference type="InterPro" id="IPR000577">
    <property type="entry name" value="Carb_kinase_FGGY"/>
</dbReference>
<dbReference type="CDD" id="cd07792">
    <property type="entry name" value="ASKHA_NBD_FGGY_GK1-3-like"/>
    <property type="match status" value="1"/>
</dbReference>